<feature type="compositionally biased region" description="Basic and acidic residues" evidence="1">
    <location>
        <begin position="50"/>
        <end position="67"/>
    </location>
</feature>
<proteinExistence type="predicted"/>
<keyword evidence="4" id="KW-1185">Reference proteome</keyword>
<organism evidence="3 4">
    <name type="scientific">Paenibacillus terricola</name>
    <dbReference type="NCBI Taxonomy" id="2763503"/>
    <lineage>
        <taxon>Bacteria</taxon>
        <taxon>Bacillati</taxon>
        <taxon>Bacillota</taxon>
        <taxon>Bacilli</taxon>
        <taxon>Bacillales</taxon>
        <taxon>Paenibacillaceae</taxon>
        <taxon>Paenibacillus</taxon>
    </lineage>
</organism>
<dbReference type="Gene3D" id="3.40.190.10">
    <property type="entry name" value="Periplasmic binding protein-like II"/>
    <property type="match status" value="1"/>
</dbReference>
<evidence type="ECO:0000256" key="2">
    <source>
        <dbReference type="SAM" id="SignalP"/>
    </source>
</evidence>
<gene>
    <name evidence="3" type="ORF">H8B09_12470</name>
</gene>
<keyword evidence="2" id="KW-0732">Signal</keyword>
<dbReference type="RefSeq" id="WP_191203884.1">
    <property type="nucleotide sequence ID" value="NZ_JACXZA010000003.1"/>
</dbReference>
<evidence type="ECO:0000256" key="1">
    <source>
        <dbReference type="SAM" id="MobiDB-lite"/>
    </source>
</evidence>
<comment type="caution">
    <text evidence="3">The sequence shown here is derived from an EMBL/GenBank/DDBJ whole genome shotgun (WGS) entry which is preliminary data.</text>
</comment>
<dbReference type="Pfam" id="PF01547">
    <property type="entry name" value="SBP_bac_1"/>
    <property type="match status" value="1"/>
</dbReference>
<feature type="region of interest" description="Disordered" evidence="1">
    <location>
        <begin position="24"/>
        <end position="67"/>
    </location>
</feature>
<dbReference type="InterPro" id="IPR006059">
    <property type="entry name" value="SBP"/>
</dbReference>
<dbReference type="SUPFAM" id="SSF53850">
    <property type="entry name" value="Periplasmic binding protein-like II"/>
    <property type="match status" value="1"/>
</dbReference>
<feature type="compositionally biased region" description="Basic and acidic residues" evidence="1">
    <location>
        <begin position="24"/>
        <end position="34"/>
    </location>
</feature>
<name>A0ABR8MVF7_9BACL</name>
<dbReference type="InterPro" id="IPR050490">
    <property type="entry name" value="Bact_solute-bd_prot1"/>
</dbReference>
<dbReference type="PROSITE" id="PS51257">
    <property type="entry name" value="PROKAR_LIPOPROTEIN"/>
    <property type="match status" value="1"/>
</dbReference>
<reference evidence="3 4" key="1">
    <citation type="submission" date="2020-09" db="EMBL/GenBank/DDBJ databases">
        <title>Paenibacillus sp. strain PR3 16S rRNA gene Genome sequencing and assembly.</title>
        <authorList>
            <person name="Kim J."/>
        </authorList>
    </citation>
    <scope>NUCLEOTIDE SEQUENCE [LARGE SCALE GENOMIC DNA]</scope>
    <source>
        <strain evidence="3 4">PR3</strain>
    </source>
</reference>
<protein>
    <submittedName>
        <fullName evidence="3">Extracellular solute-binding protein</fullName>
    </submittedName>
</protein>
<accession>A0ABR8MVF7</accession>
<dbReference type="PANTHER" id="PTHR43649:SF12">
    <property type="entry name" value="DIACETYLCHITOBIOSE BINDING PROTEIN DASA"/>
    <property type="match status" value="1"/>
</dbReference>
<evidence type="ECO:0000313" key="3">
    <source>
        <dbReference type="EMBL" id="MBD3919570.1"/>
    </source>
</evidence>
<feature type="chain" id="PRO_5047249246" evidence="2">
    <location>
        <begin position="22"/>
        <end position="468"/>
    </location>
</feature>
<feature type="compositionally biased region" description="Low complexity" evidence="1">
    <location>
        <begin position="35"/>
        <end position="49"/>
    </location>
</feature>
<dbReference type="PANTHER" id="PTHR43649">
    <property type="entry name" value="ARABINOSE-BINDING PROTEIN-RELATED"/>
    <property type="match status" value="1"/>
</dbReference>
<dbReference type="Proteomes" id="UP000609346">
    <property type="component" value="Unassembled WGS sequence"/>
</dbReference>
<evidence type="ECO:0000313" key="4">
    <source>
        <dbReference type="Proteomes" id="UP000609346"/>
    </source>
</evidence>
<dbReference type="EMBL" id="JACXZA010000003">
    <property type="protein sequence ID" value="MBD3919570.1"/>
    <property type="molecule type" value="Genomic_DNA"/>
</dbReference>
<feature type="signal peptide" evidence="2">
    <location>
        <begin position="1"/>
        <end position="21"/>
    </location>
</feature>
<sequence length="468" mass="51655">MKKSFALALVFILSLTMLLSACGSDDKKTEETPKDTTATTTDNSTPATTDDTKADPEPAAEPPKDLSGKLTVWTFATNTHEKMNEAFQAKYPNVQLDFQILSWDDMQKNLKNALATGTGGPDVAMIEGGWFSTMNTGEGLEDLLQAPYNAAELKDKFTDANWQRWHSLDGTKLLGMPWDIPPMVTFYRPDILEENGFPSDPVELGEYIANEDNFLNMAQALKAKGIYVLEQNDTIFNLYTSGEGFFDRGLNYVRNNEKFSHGLDLAKKVKQLDLALKDCALWCDGGKQALATGKVAMLYYGGWATGTIKDAAPDTIGKWRTTTLPFGTTSANGGSTMSILSQSQNKELAWEYLKFTLASDEGQKAFVEQGGSPGYIPAWSFPEVADKTQEMLGDQKYNEIWNPLAQKINTLWVSTPFDTDATDIFNKGIADAIDKNTDSKAALQKIQDDIEAKIKVQKDELKAKLGLQ</sequence>